<keyword evidence="4" id="KW-1185">Reference proteome</keyword>
<evidence type="ECO:0000313" key="4">
    <source>
        <dbReference type="Proteomes" id="UP000319894"/>
    </source>
</evidence>
<reference evidence="3 4" key="1">
    <citation type="submission" date="2018-06" db="EMBL/GenBank/DDBJ databases">
        <title>Natronomonas sp. F16-60 a new haloarchaeon isolated from a solar saltern of Isla Cristina, Huelva, Spain.</title>
        <authorList>
            <person name="Duran-Viseras A."/>
            <person name="Sanchez-Porro C."/>
            <person name="Ventosa A."/>
        </authorList>
    </citation>
    <scope>NUCLEOTIDE SEQUENCE [LARGE SCALE GENOMIC DNA]</scope>
    <source>
        <strain evidence="3 4">F16-60</strain>
    </source>
</reference>
<feature type="transmembrane region" description="Helical" evidence="2">
    <location>
        <begin position="6"/>
        <end position="31"/>
    </location>
</feature>
<dbReference type="OrthoDB" id="387339at2157"/>
<evidence type="ECO:0000313" key="3">
    <source>
        <dbReference type="EMBL" id="TSD13971.1"/>
    </source>
</evidence>
<dbReference type="EMBL" id="QMDX01000005">
    <property type="protein sequence ID" value="TSD13971.1"/>
    <property type="molecule type" value="Genomic_DNA"/>
</dbReference>
<organism evidence="3 4">
    <name type="scientific">Haloglomus irregulare</name>
    <dbReference type="NCBI Taxonomy" id="2234134"/>
    <lineage>
        <taxon>Archaea</taxon>
        <taxon>Methanobacteriati</taxon>
        <taxon>Methanobacteriota</taxon>
        <taxon>Stenosarchaea group</taxon>
        <taxon>Halobacteria</taxon>
        <taxon>Halobacteriales</taxon>
        <taxon>Natronomonadaceae</taxon>
        <taxon>Haloglomus</taxon>
    </lineage>
</organism>
<protein>
    <submittedName>
        <fullName evidence="3">Uncharacterized protein</fullName>
    </submittedName>
</protein>
<comment type="caution">
    <text evidence="3">The sequence shown here is derived from an EMBL/GenBank/DDBJ whole genome shotgun (WGS) entry which is preliminary data.</text>
</comment>
<evidence type="ECO:0000256" key="2">
    <source>
        <dbReference type="SAM" id="Phobius"/>
    </source>
</evidence>
<dbReference type="RefSeq" id="WP_144262020.1">
    <property type="nucleotide sequence ID" value="NZ_QMDX01000005.1"/>
</dbReference>
<keyword evidence="2" id="KW-1133">Transmembrane helix</keyword>
<proteinExistence type="predicted"/>
<keyword evidence="2" id="KW-0812">Transmembrane</keyword>
<dbReference type="InParanoid" id="A0A554N9B8"/>
<accession>A0A554N9B8</accession>
<dbReference type="AlphaFoldDB" id="A0A554N9B8"/>
<dbReference type="Proteomes" id="UP000319894">
    <property type="component" value="Unassembled WGS sequence"/>
</dbReference>
<keyword evidence="2" id="KW-0472">Membrane</keyword>
<feature type="region of interest" description="Disordered" evidence="1">
    <location>
        <begin position="186"/>
        <end position="228"/>
    </location>
</feature>
<evidence type="ECO:0000256" key="1">
    <source>
        <dbReference type="SAM" id="MobiDB-lite"/>
    </source>
</evidence>
<name>A0A554N9B8_9EURY</name>
<sequence>MVATEPIVAAVVAALAISMLLVAVGAGYAVSRLFGLNSSLAAVGQALGVNRWAALGPAVGGLAVLMFVEFRTDLPADGEPGSLAADIATLGVMTGAFALAVGIGSLPDYRRVRRTTPAIDATDRGGTDRVTVTGTAEASSGETRAPLSGEPCLAWAVRVREHRGISRRGMRGLVHDDHGGVRFALRDGPGTGRPPDAPAGGLDHVHRDHRRRLVARERGPHRAGPNVP</sequence>
<gene>
    <name evidence="3" type="ORF">DP107_10015</name>
</gene>
<feature type="transmembrane region" description="Helical" evidence="2">
    <location>
        <begin position="82"/>
        <end position="104"/>
    </location>
</feature>